<organism evidence="2 3">
    <name type="scientific">Acinetobacter calcoaceticus</name>
    <dbReference type="NCBI Taxonomy" id="471"/>
    <lineage>
        <taxon>Bacteria</taxon>
        <taxon>Pseudomonadati</taxon>
        <taxon>Pseudomonadota</taxon>
        <taxon>Gammaproteobacteria</taxon>
        <taxon>Moraxellales</taxon>
        <taxon>Moraxellaceae</taxon>
        <taxon>Acinetobacter</taxon>
        <taxon>Acinetobacter calcoaceticus/baumannii complex</taxon>
    </lineage>
</organism>
<dbReference type="InterPro" id="IPR024197">
    <property type="entry name" value="TPP-like"/>
</dbReference>
<accession>A0A4R1XT89</accession>
<dbReference type="Gene3D" id="3.40.50.1000">
    <property type="entry name" value="HAD superfamily/HAD-like"/>
    <property type="match status" value="2"/>
</dbReference>
<keyword evidence="3" id="KW-1185">Reference proteome</keyword>
<protein>
    <submittedName>
        <fullName evidence="2">Hydroxymethylpyrimidine pyrophosphatase-like HAD family hydrolase</fullName>
    </submittedName>
</protein>
<feature type="coiled-coil region" evidence="1">
    <location>
        <begin position="102"/>
        <end position="129"/>
    </location>
</feature>
<keyword evidence="2" id="KW-0378">Hydrolase</keyword>
<reference evidence="2 3" key="1">
    <citation type="submission" date="2019-03" db="EMBL/GenBank/DDBJ databases">
        <title>Genomic analyses of the natural microbiome of Caenorhabditis elegans.</title>
        <authorList>
            <person name="Samuel B."/>
        </authorList>
    </citation>
    <scope>NUCLEOTIDE SEQUENCE [LARGE SCALE GENOMIC DNA]</scope>
    <source>
        <strain evidence="2 3">JUb89</strain>
    </source>
</reference>
<dbReference type="Gene3D" id="3.30.1240.10">
    <property type="match status" value="1"/>
</dbReference>
<name>A0A4R1XT89_ACICA</name>
<comment type="caution">
    <text evidence="2">The sequence shown here is derived from an EMBL/GenBank/DDBJ whole genome shotgun (WGS) entry which is preliminary data.</text>
</comment>
<dbReference type="Pfam" id="PF08282">
    <property type="entry name" value="Hydrolase_3"/>
    <property type="match status" value="1"/>
</dbReference>
<dbReference type="AlphaFoldDB" id="A0A4R1XT89"/>
<evidence type="ECO:0000313" key="3">
    <source>
        <dbReference type="Proteomes" id="UP000294963"/>
    </source>
</evidence>
<proteinExistence type="predicted"/>
<dbReference type="PIRSF" id="PIRSF030802">
    <property type="entry name" value="UCP030802"/>
    <property type="match status" value="1"/>
</dbReference>
<evidence type="ECO:0000313" key="2">
    <source>
        <dbReference type="EMBL" id="TCM66462.1"/>
    </source>
</evidence>
<sequence>MTTKPLIFVDLDDTLFQTHRRISPDADFRVASVDKNGQALAYMKPKQQIFSDWLFASADVIPVTARSVEALSRVKLQFQHAAICSHGGTIIDADNNMDMQWFDLQQQQVAKLDQSMQDLVEQIHEYAADLGSVRTWAVEENGLKIYTVAKQNDTEQPLFLDKIVEKLPAEISEQFYLHMNGNNLAIIPLAVSKKNAVQFYLEKYDPLQQRAVMGLGDSLSDFGFLSCCDWFGMPKNSQLHRFSETALDLSYQSKGYFGNV</sequence>
<keyword evidence="1" id="KW-0175">Coiled coil</keyword>
<dbReference type="Proteomes" id="UP000294963">
    <property type="component" value="Unassembled WGS sequence"/>
</dbReference>
<dbReference type="InterPro" id="IPR036412">
    <property type="entry name" value="HAD-like_sf"/>
</dbReference>
<gene>
    <name evidence="2" type="ORF">EC844_11362</name>
</gene>
<dbReference type="OrthoDB" id="8746852at2"/>
<dbReference type="EMBL" id="SLVJ01000013">
    <property type="protein sequence ID" value="TCM66462.1"/>
    <property type="molecule type" value="Genomic_DNA"/>
</dbReference>
<dbReference type="InterPro" id="IPR023214">
    <property type="entry name" value="HAD_sf"/>
</dbReference>
<evidence type="ECO:0000256" key="1">
    <source>
        <dbReference type="SAM" id="Coils"/>
    </source>
</evidence>
<dbReference type="SUPFAM" id="SSF56784">
    <property type="entry name" value="HAD-like"/>
    <property type="match status" value="1"/>
</dbReference>
<dbReference type="GO" id="GO:0016787">
    <property type="term" value="F:hydrolase activity"/>
    <property type="evidence" value="ECO:0007669"/>
    <property type="project" value="UniProtKB-KW"/>
</dbReference>